<evidence type="ECO:0000259" key="2">
    <source>
        <dbReference type="PROSITE" id="PS50164"/>
    </source>
</evidence>
<dbReference type="InterPro" id="IPR035901">
    <property type="entry name" value="GIY-YIG_endonuc_sf"/>
</dbReference>
<dbReference type="RefSeq" id="WP_090644176.1">
    <property type="nucleotide sequence ID" value="NZ_CBCRYE010000001.1"/>
</dbReference>
<evidence type="ECO:0000313" key="3">
    <source>
        <dbReference type="EMBL" id="SCW39575.1"/>
    </source>
</evidence>
<feature type="domain" description="GIY-YIG" evidence="2">
    <location>
        <begin position="1"/>
        <end position="80"/>
    </location>
</feature>
<dbReference type="Pfam" id="PF01541">
    <property type="entry name" value="GIY-YIG"/>
    <property type="match status" value="1"/>
</dbReference>
<gene>
    <name evidence="3" type="ORF">SAMN02927928_0919</name>
</gene>
<comment type="similarity">
    <text evidence="1">Belongs to the UPF0213 family.</text>
</comment>
<dbReference type="EMBL" id="FMTS01000001">
    <property type="protein sequence ID" value="SCW39575.1"/>
    <property type="molecule type" value="Genomic_DNA"/>
</dbReference>
<organism evidence="3 4">
    <name type="scientific">Asticcacaulis taihuensis</name>
    <dbReference type="NCBI Taxonomy" id="260084"/>
    <lineage>
        <taxon>Bacteria</taxon>
        <taxon>Pseudomonadati</taxon>
        <taxon>Pseudomonadota</taxon>
        <taxon>Alphaproteobacteria</taxon>
        <taxon>Caulobacterales</taxon>
        <taxon>Caulobacteraceae</taxon>
        <taxon>Asticcacaulis</taxon>
    </lineage>
</organism>
<dbReference type="PANTHER" id="PTHR34477:SF1">
    <property type="entry name" value="UPF0213 PROTEIN YHBQ"/>
    <property type="match status" value="1"/>
</dbReference>
<name>A0A1G4Q567_9CAUL</name>
<dbReference type="InterPro" id="IPR000305">
    <property type="entry name" value="GIY-YIG_endonuc"/>
</dbReference>
<dbReference type="PANTHER" id="PTHR34477">
    <property type="entry name" value="UPF0213 PROTEIN YHBQ"/>
    <property type="match status" value="1"/>
</dbReference>
<dbReference type="PROSITE" id="PS50164">
    <property type="entry name" value="GIY_YIG"/>
    <property type="match status" value="1"/>
</dbReference>
<protein>
    <submittedName>
        <fullName evidence="3">GIY-YIG catalytic domain-containing protein</fullName>
    </submittedName>
</protein>
<dbReference type="Proteomes" id="UP000199150">
    <property type="component" value="Unassembled WGS sequence"/>
</dbReference>
<evidence type="ECO:0000313" key="4">
    <source>
        <dbReference type="Proteomes" id="UP000199150"/>
    </source>
</evidence>
<reference evidence="4" key="1">
    <citation type="submission" date="2016-10" db="EMBL/GenBank/DDBJ databases">
        <authorList>
            <person name="Varghese N."/>
            <person name="Submissions S."/>
        </authorList>
    </citation>
    <scope>NUCLEOTIDE SEQUENCE [LARGE SCALE GENOMIC DNA]</scope>
    <source>
        <strain evidence="4">CGMCC 1.3431</strain>
    </source>
</reference>
<accession>A0A1G4Q567</accession>
<dbReference type="OrthoDB" id="287318at2"/>
<dbReference type="SUPFAM" id="SSF82771">
    <property type="entry name" value="GIY-YIG endonuclease"/>
    <property type="match status" value="1"/>
</dbReference>
<keyword evidence="4" id="KW-1185">Reference proteome</keyword>
<dbReference type="CDD" id="cd10449">
    <property type="entry name" value="GIY-YIG_SLX1_like"/>
    <property type="match status" value="1"/>
</dbReference>
<evidence type="ECO:0000256" key="1">
    <source>
        <dbReference type="ARBA" id="ARBA00007435"/>
    </source>
</evidence>
<sequence length="80" mass="9219">MHYVYLIRSLSSSGQTYVGLTDDLKQRLAKHNSGGSTHTSKYVPWEIVSYHAFADKQRAVDFEKYLKSGSGQAFSRKRFW</sequence>
<dbReference type="AlphaFoldDB" id="A0A1G4Q567"/>
<proteinExistence type="inferred from homology"/>
<dbReference type="STRING" id="260084.SAMN02927928_0919"/>
<dbReference type="InterPro" id="IPR050190">
    <property type="entry name" value="UPF0213_domain"/>
</dbReference>
<dbReference type="Gene3D" id="3.40.1440.10">
    <property type="entry name" value="GIY-YIG endonuclease"/>
    <property type="match status" value="1"/>
</dbReference>